<dbReference type="PRINTS" id="PR00171">
    <property type="entry name" value="SUGRTRNSPORT"/>
</dbReference>
<evidence type="ECO:0000259" key="10">
    <source>
        <dbReference type="PROSITE" id="PS50850"/>
    </source>
</evidence>
<evidence type="ECO:0000256" key="2">
    <source>
        <dbReference type="ARBA" id="ARBA00010992"/>
    </source>
</evidence>
<evidence type="ECO:0000256" key="7">
    <source>
        <dbReference type="RuleBase" id="RU003346"/>
    </source>
</evidence>
<dbReference type="Gene3D" id="1.20.1250.20">
    <property type="entry name" value="MFS general substrate transporter like domains"/>
    <property type="match status" value="1"/>
</dbReference>
<dbReference type="Pfam" id="PF00083">
    <property type="entry name" value="Sugar_tr"/>
    <property type="match status" value="1"/>
</dbReference>
<feature type="transmembrane region" description="Helical" evidence="9">
    <location>
        <begin position="459"/>
        <end position="480"/>
    </location>
</feature>
<feature type="transmembrane region" description="Helical" evidence="9">
    <location>
        <begin position="356"/>
        <end position="373"/>
    </location>
</feature>
<feature type="region of interest" description="Disordered" evidence="8">
    <location>
        <begin position="535"/>
        <end position="563"/>
    </location>
</feature>
<feature type="transmembrane region" description="Helical" evidence="9">
    <location>
        <begin position="285"/>
        <end position="301"/>
    </location>
</feature>
<evidence type="ECO:0000256" key="9">
    <source>
        <dbReference type="SAM" id="Phobius"/>
    </source>
</evidence>
<feature type="domain" description="Major facilitator superfamily (MFS) profile" evidence="10">
    <location>
        <begin position="27"/>
        <end position="484"/>
    </location>
</feature>
<reference evidence="11 12" key="1">
    <citation type="submission" date="2024-04" db="EMBL/GenBank/DDBJ databases">
        <title>Phyllosticta paracitricarpa is synonymous to the EU quarantine fungus P. citricarpa based on phylogenomic analyses.</title>
        <authorList>
            <consortium name="Lawrence Berkeley National Laboratory"/>
            <person name="Van Ingen-Buijs V.A."/>
            <person name="Van Westerhoven A.C."/>
            <person name="Haridas S."/>
            <person name="Skiadas P."/>
            <person name="Martin F."/>
            <person name="Groenewald J.Z."/>
            <person name="Crous P.W."/>
            <person name="Seidl M.F."/>
        </authorList>
    </citation>
    <scope>NUCLEOTIDE SEQUENCE [LARGE SCALE GENOMIC DNA]</scope>
    <source>
        <strain evidence="11 12">CBS 123374</strain>
    </source>
</reference>
<keyword evidence="12" id="KW-1185">Reference proteome</keyword>
<keyword evidence="4 9" id="KW-0812">Transmembrane</keyword>
<dbReference type="NCBIfam" id="TIGR00879">
    <property type="entry name" value="SP"/>
    <property type="match status" value="1"/>
</dbReference>
<feature type="transmembrane region" description="Helical" evidence="9">
    <location>
        <begin position="430"/>
        <end position="447"/>
    </location>
</feature>
<feature type="transmembrane region" description="Helical" evidence="9">
    <location>
        <begin position="325"/>
        <end position="349"/>
    </location>
</feature>
<dbReference type="Proteomes" id="UP001492380">
    <property type="component" value="Unassembled WGS sequence"/>
</dbReference>
<evidence type="ECO:0000313" key="11">
    <source>
        <dbReference type="EMBL" id="KAK8229076.1"/>
    </source>
</evidence>
<accession>A0ABR1YGG7</accession>
<keyword evidence="5 9" id="KW-1133">Transmembrane helix</keyword>
<feature type="transmembrane region" description="Helical" evidence="9">
    <location>
        <begin position="197"/>
        <end position="218"/>
    </location>
</feature>
<dbReference type="InterPro" id="IPR003663">
    <property type="entry name" value="Sugar/inositol_transpt"/>
</dbReference>
<feature type="transmembrane region" description="Helical" evidence="9">
    <location>
        <begin position="25"/>
        <end position="50"/>
    </location>
</feature>
<dbReference type="PANTHER" id="PTHR48022">
    <property type="entry name" value="PLASTIDIC GLUCOSE TRANSPORTER 4"/>
    <property type="match status" value="1"/>
</dbReference>
<name>A0ABR1YGG7_9PEZI</name>
<dbReference type="InterPro" id="IPR005828">
    <property type="entry name" value="MFS_sugar_transport-like"/>
</dbReference>
<dbReference type="InterPro" id="IPR020846">
    <property type="entry name" value="MFS_dom"/>
</dbReference>
<dbReference type="InterPro" id="IPR036259">
    <property type="entry name" value="MFS_trans_sf"/>
</dbReference>
<organism evidence="11 12">
    <name type="scientific">Phyllosticta capitalensis</name>
    <dbReference type="NCBI Taxonomy" id="121624"/>
    <lineage>
        <taxon>Eukaryota</taxon>
        <taxon>Fungi</taxon>
        <taxon>Dikarya</taxon>
        <taxon>Ascomycota</taxon>
        <taxon>Pezizomycotina</taxon>
        <taxon>Dothideomycetes</taxon>
        <taxon>Dothideomycetes incertae sedis</taxon>
        <taxon>Botryosphaeriales</taxon>
        <taxon>Phyllostictaceae</taxon>
        <taxon>Phyllosticta</taxon>
    </lineage>
</organism>
<evidence type="ECO:0000256" key="4">
    <source>
        <dbReference type="ARBA" id="ARBA00022692"/>
    </source>
</evidence>
<sequence>MGKETAGRGRLSAAWHDIKKYRRTYTLTAIASFGGMLFGWDTGLIGGVLTMEAFQHSFALDPDSKDYDNLSGNIVSVLQGGCFFGAAASFWLSDKVGRKWSLILADIIFLIGSVIQTCCALGTTSLSQLYVGRFIGGFGVGLISAVVPTYIGENANKEIRGRCVGTMQLFNVTGIMIAYFVNYGISKDRKDPTDALTWRIPFALQMLPGVFLLVGMFFQNESPRWLVEKDRLEEAKKALAFVRAKDINDPDVEFEYDQIVADFRGREKLSLWEQAKAAVCESRQTLYRTSLAIMLMFWQQWTGTNSINYYSPQIFKNIGLGSSDATLFATGIYGAVKVFFTGLGLAVGVEQAGRKWSLIVGSLGQAFAMYYIGCNQAVHPLKDGETASLTGNNVFAIICVYLFVVFYSFGWGPIAFVLCSESSPNHVRSFVMAASLMTQWLFNFVIAKLTPIMLENITYGTYLLFGTCCILMMLYAIFLVPETKNVPLESMHLLFEGNLVAGCLKDLFPRTSRARWLKDHDRADPADEVVVAAAAKKQPESTILHEEEARDSLGGESSRTASP</sequence>
<evidence type="ECO:0000256" key="8">
    <source>
        <dbReference type="SAM" id="MobiDB-lite"/>
    </source>
</evidence>
<comment type="subcellular location">
    <subcellularLocation>
        <location evidence="1">Membrane</location>
        <topology evidence="1">Multi-pass membrane protein</topology>
    </subcellularLocation>
</comment>
<feature type="transmembrane region" description="Helical" evidence="9">
    <location>
        <begin position="70"/>
        <end position="91"/>
    </location>
</feature>
<keyword evidence="3 7" id="KW-0813">Transport</keyword>
<dbReference type="PROSITE" id="PS00217">
    <property type="entry name" value="SUGAR_TRANSPORT_2"/>
    <property type="match status" value="1"/>
</dbReference>
<dbReference type="CDD" id="cd17356">
    <property type="entry name" value="MFS_HXT"/>
    <property type="match status" value="1"/>
</dbReference>
<feature type="transmembrane region" description="Helical" evidence="9">
    <location>
        <begin position="130"/>
        <end position="151"/>
    </location>
</feature>
<dbReference type="PROSITE" id="PS00216">
    <property type="entry name" value="SUGAR_TRANSPORT_1"/>
    <property type="match status" value="2"/>
</dbReference>
<feature type="transmembrane region" description="Helical" evidence="9">
    <location>
        <begin position="393"/>
        <end position="418"/>
    </location>
</feature>
<feature type="transmembrane region" description="Helical" evidence="9">
    <location>
        <begin position="103"/>
        <end position="124"/>
    </location>
</feature>
<protein>
    <submittedName>
        <fullName evidence="11">General substrate transporter</fullName>
    </submittedName>
</protein>
<dbReference type="InterPro" id="IPR050360">
    <property type="entry name" value="MFS_Sugar_Transporters"/>
</dbReference>
<dbReference type="PANTHER" id="PTHR48022:SF81">
    <property type="entry name" value="MAJOR FACILITATOR SUPERFAMILY (MFS) PROFILE DOMAIN-CONTAINING PROTEIN"/>
    <property type="match status" value="1"/>
</dbReference>
<comment type="similarity">
    <text evidence="2 7">Belongs to the major facilitator superfamily. Sugar transporter (TC 2.A.1.1) family.</text>
</comment>
<proteinExistence type="inferred from homology"/>
<evidence type="ECO:0000256" key="1">
    <source>
        <dbReference type="ARBA" id="ARBA00004141"/>
    </source>
</evidence>
<evidence type="ECO:0000313" key="12">
    <source>
        <dbReference type="Proteomes" id="UP001492380"/>
    </source>
</evidence>
<dbReference type="EMBL" id="JBBWRZ010000009">
    <property type="protein sequence ID" value="KAK8229076.1"/>
    <property type="molecule type" value="Genomic_DNA"/>
</dbReference>
<evidence type="ECO:0000256" key="6">
    <source>
        <dbReference type="ARBA" id="ARBA00023136"/>
    </source>
</evidence>
<dbReference type="SUPFAM" id="SSF103473">
    <property type="entry name" value="MFS general substrate transporter"/>
    <property type="match status" value="1"/>
</dbReference>
<feature type="transmembrane region" description="Helical" evidence="9">
    <location>
        <begin position="163"/>
        <end position="185"/>
    </location>
</feature>
<keyword evidence="6 9" id="KW-0472">Membrane</keyword>
<gene>
    <name evidence="11" type="ORF">HDK90DRAFT_504613</name>
</gene>
<feature type="compositionally biased region" description="Basic and acidic residues" evidence="8">
    <location>
        <begin position="537"/>
        <end position="553"/>
    </location>
</feature>
<dbReference type="PROSITE" id="PS50850">
    <property type="entry name" value="MFS"/>
    <property type="match status" value="1"/>
</dbReference>
<evidence type="ECO:0000256" key="3">
    <source>
        <dbReference type="ARBA" id="ARBA00022448"/>
    </source>
</evidence>
<comment type="caution">
    <text evidence="11">The sequence shown here is derived from an EMBL/GenBank/DDBJ whole genome shotgun (WGS) entry which is preliminary data.</text>
</comment>
<dbReference type="InterPro" id="IPR005829">
    <property type="entry name" value="Sugar_transporter_CS"/>
</dbReference>
<evidence type="ECO:0000256" key="5">
    <source>
        <dbReference type="ARBA" id="ARBA00022989"/>
    </source>
</evidence>